<keyword evidence="8 12" id="KW-0798">TonB box</keyword>
<evidence type="ECO:0000256" key="1">
    <source>
        <dbReference type="ARBA" id="ARBA00004571"/>
    </source>
</evidence>
<feature type="signal peptide" evidence="13">
    <location>
        <begin position="1"/>
        <end position="28"/>
    </location>
</feature>
<dbReference type="InterPro" id="IPR039426">
    <property type="entry name" value="TonB-dep_rcpt-like"/>
</dbReference>
<evidence type="ECO:0000259" key="14">
    <source>
        <dbReference type="Pfam" id="PF00593"/>
    </source>
</evidence>
<keyword evidence="9 11" id="KW-0472">Membrane</keyword>
<keyword evidence="17" id="KW-1185">Reference proteome</keyword>
<dbReference type="InterPro" id="IPR000531">
    <property type="entry name" value="Beta-barrel_TonB"/>
</dbReference>
<dbReference type="PANTHER" id="PTHR32552:SF81">
    <property type="entry name" value="TONB-DEPENDENT OUTER MEMBRANE RECEPTOR"/>
    <property type="match status" value="1"/>
</dbReference>
<dbReference type="EMBL" id="CP027850">
    <property type="protein sequence ID" value="AVQ03090.1"/>
    <property type="molecule type" value="Genomic_DNA"/>
</dbReference>
<gene>
    <name evidence="16" type="ORF">B7G68_15270</name>
</gene>
<keyword evidence="7" id="KW-0406">Ion transport</keyword>
<dbReference type="PANTHER" id="PTHR32552">
    <property type="entry name" value="FERRICHROME IRON RECEPTOR-RELATED"/>
    <property type="match status" value="1"/>
</dbReference>
<dbReference type="SUPFAM" id="SSF56935">
    <property type="entry name" value="Porins"/>
    <property type="match status" value="1"/>
</dbReference>
<reference evidence="16 17" key="1">
    <citation type="journal article" date="2015" name="Biotechnol. Bioeng.">
        <title>Genome sequence and phenotypic characterization of Caulobacter segnis.</title>
        <authorList>
            <person name="Patel S."/>
            <person name="Fletcher B."/>
            <person name="Scott D.C."/>
            <person name="Ely B."/>
        </authorList>
    </citation>
    <scope>NUCLEOTIDE SEQUENCE [LARGE SCALE GENOMIC DNA]</scope>
    <source>
        <strain evidence="16 17">TK0059</strain>
    </source>
</reference>
<feature type="domain" description="TonB-dependent receptor plug" evidence="15">
    <location>
        <begin position="57"/>
        <end position="164"/>
    </location>
</feature>
<comment type="similarity">
    <text evidence="11 12">Belongs to the TonB-dependent receptor family.</text>
</comment>
<keyword evidence="5 11" id="KW-0812">Transmembrane</keyword>
<evidence type="ECO:0000256" key="9">
    <source>
        <dbReference type="ARBA" id="ARBA00023136"/>
    </source>
</evidence>
<dbReference type="Pfam" id="PF00593">
    <property type="entry name" value="TonB_dep_Rec_b-barrel"/>
    <property type="match status" value="1"/>
</dbReference>
<evidence type="ECO:0000259" key="15">
    <source>
        <dbReference type="Pfam" id="PF07715"/>
    </source>
</evidence>
<name>A0ABN5IX49_9CAUL</name>
<keyword evidence="4" id="KW-0410">Iron transport</keyword>
<organism evidence="16 17">
    <name type="scientific">Caulobacter segnis</name>
    <dbReference type="NCBI Taxonomy" id="88688"/>
    <lineage>
        <taxon>Bacteria</taxon>
        <taxon>Pseudomonadati</taxon>
        <taxon>Pseudomonadota</taxon>
        <taxon>Alphaproteobacteria</taxon>
        <taxon>Caulobacterales</taxon>
        <taxon>Caulobacteraceae</taxon>
        <taxon>Caulobacter</taxon>
    </lineage>
</organism>
<evidence type="ECO:0000256" key="6">
    <source>
        <dbReference type="ARBA" id="ARBA00023004"/>
    </source>
</evidence>
<feature type="domain" description="TonB-dependent receptor-like beta-barrel" evidence="14">
    <location>
        <begin position="272"/>
        <end position="689"/>
    </location>
</feature>
<evidence type="ECO:0000256" key="10">
    <source>
        <dbReference type="ARBA" id="ARBA00023237"/>
    </source>
</evidence>
<sequence length="723" mass="79412">MKQMTMNRRVLACGVAATALAAASPGLAQTPPAVPAPTQTNAIDEIVVTAQRRNERLQDVPVTVTAFGAQEVQQARIREIDDVATRTPGLNFDAFPASQPRIAIRGIGSSDRGAAGDPSSAVFLDEIYLGRPAAVAFDAFDVSRIEVLKGPQGTLYGRNVVGGAVNVVTNRPVFDRLDAAGEVTAGNYKRLEGAAYANVPLLEGKAAVRASGSWRTHDGYVKNTFTGGRVEDQDTRSGRLQLAIQPREEVRFLWTVDGTRDRAKGPGQHVLDLDETDDLSAFWTVDRDRKRTAGSTDGYQNRDTWGVRGQLDWDMPFATLTYLGSYRDLDYHAFYDFDGGNPTTNFIDIAGGNDEDSHFSSHEIRLSNLPGGRVQWVAGFYKFDSKTLRKDVLTLDIGGRGTEIFDQDARLDSYAFFGDVTVPVTDKISLIGGLRYSKDKKDYRVSNTAGDSIFRAEETYDVSVSGTYDAVTYRAGVNYHPAEDQLFYAMISKGFKSGGFQDTPSSAVDAADGFEPEYATQYEIGQKAAFLNGALIWNNTIYVLKYSDLQTRRTDGLATVTDNAGKATIKGYETYLSWRPFKGVRLVASYGYTDARFDEFVPEPGENFAGNRISRTPKHKVVLSPSYDLALGDRGDLRFAVDYRYESHIFDDNSNTGPEQRPASTFVDGRIVYTPASDKLAISLWGKNLTNEVTRTYQGTFLGANFGAYAPPRTFGLTVSLKM</sequence>
<keyword evidence="10 11" id="KW-0998">Cell outer membrane</keyword>
<dbReference type="PROSITE" id="PS51318">
    <property type="entry name" value="TAT"/>
    <property type="match status" value="1"/>
</dbReference>
<evidence type="ECO:0000256" key="5">
    <source>
        <dbReference type="ARBA" id="ARBA00022692"/>
    </source>
</evidence>
<evidence type="ECO:0000313" key="17">
    <source>
        <dbReference type="Proteomes" id="UP000240527"/>
    </source>
</evidence>
<keyword evidence="13" id="KW-0732">Signal</keyword>
<dbReference type="Gene3D" id="2.40.170.20">
    <property type="entry name" value="TonB-dependent receptor, beta-barrel domain"/>
    <property type="match status" value="1"/>
</dbReference>
<accession>A0ABN5IX49</accession>
<evidence type="ECO:0000256" key="4">
    <source>
        <dbReference type="ARBA" id="ARBA00022496"/>
    </source>
</evidence>
<keyword evidence="6" id="KW-0408">Iron</keyword>
<evidence type="ECO:0000256" key="12">
    <source>
        <dbReference type="RuleBase" id="RU003357"/>
    </source>
</evidence>
<comment type="subcellular location">
    <subcellularLocation>
        <location evidence="1 11">Cell outer membrane</location>
        <topology evidence="1 11">Multi-pass membrane protein</topology>
    </subcellularLocation>
</comment>
<evidence type="ECO:0000256" key="3">
    <source>
        <dbReference type="ARBA" id="ARBA00022452"/>
    </source>
</evidence>
<keyword evidence="2 11" id="KW-0813">Transport</keyword>
<dbReference type="InterPro" id="IPR012910">
    <property type="entry name" value="Plug_dom"/>
</dbReference>
<evidence type="ECO:0000256" key="8">
    <source>
        <dbReference type="ARBA" id="ARBA00023077"/>
    </source>
</evidence>
<proteinExistence type="inferred from homology"/>
<evidence type="ECO:0000256" key="11">
    <source>
        <dbReference type="PROSITE-ProRule" id="PRU01360"/>
    </source>
</evidence>
<keyword evidence="3 11" id="KW-1134">Transmembrane beta strand</keyword>
<dbReference type="InterPro" id="IPR036942">
    <property type="entry name" value="Beta-barrel_TonB_sf"/>
</dbReference>
<evidence type="ECO:0000256" key="7">
    <source>
        <dbReference type="ARBA" id="ARBA00023065"/>
    </source>
</evidence>
<dbReference type="InterPro" id="IPR006311">
    <property type="entry name" value="TAT_signal"/>
</dbReference>
<dbReference type="PROSITE" id="PS52016">
    <property type="entry name" value="TONB_DEPENDENT_REC_3"/>
    <property type="match status" value="1"/>
</dbReference>
<evidence type="ECO:0000256" key="2">
    <source>
        <dbReference type="ARBA" id="ARBA00022448"/>
    </source>
</evidence>
<keyword evidence="16" id="KW-0675">Receptor</keyword>
<evidence type="ECO:0000256" key="13">
    <source>
        <dbReference type="SAM" id="SignalP"/>
    </source>
</evidence>
<dbReference type="Proteomes" id="UP000240527">
    <property type="component" value="Chromosome"/>
</dbReference>
<evidence type="ECO:0000313" key="16">
    <source>
        <dbReference type="EMBL" id="AVQ03090.1"/>
    </source>
</evidence>
<protein>
    <submittedName>
        <fullName evidence="16">TonB-dependent receptor</fullName>
    </submittedName>
</protein>
<dbReference type="Pfam" id="PF07715">
    <property type="entry name" value="Plug"/>
    <property type="match status" value="1"/>
</dbReference>
<feature type="chain" id="PRO_5047513730" evidence="13">
    <location>
        <begin position="29"/>
        <end position="723"/>
    </location>
</feature>